<accession>F7ZBK7</accession>
<proteinExistence type="predicted"/>
<gene>
    <name evidence="1" type="ordered locus">RLO149_c036670</name>
</gene>
<dbReference type="STRING" id="391595.RLO149_c036670"/>
<reference evidence="1 2" key="1">
    <citation type="journal article" date="2011" name="BMC Genomics">
        <title>Comparative genome analysis and genome-guided physiological analysis of Roseobacter litoralis.</title>
        <authorList>
            <person name="Kalhoefer D."/>
            <person name="Thole S."/>
            <person name="Voget S."/>
            <person name="Lehmann R."/>
            <person name="Liesegang H."/>
            <person name="Wollher A."/>
            <person name="Daniel R."/>
            <person name="Simon M."/>
            <person name="Brinkhoff T."/>
        </authorList>
    </citation>
    <scope>NUCLEOTIDE SEQUENCE [LARGE SCALE GENOMIC DNA]</scope>
    <source>
        <strain evidence="2">ATCC 49566 / DSM 6996 / JCM 21268 / NBRC 15278 / OCh 149</strain>
    </source>
</reference>
<dbReference type="Proteomes" id="UP000001353">
    <property type="component" value="Chromosome"/>
</dbReference>
<evidence type="ECO:0000313" key="1">
    <source>
        <dbReference type="EMBL" id="AEI95589.1"/>
    </source>
</evidence>
<keyword evidence="2" id="KW-1185">Reference proteome</keyword>
<sequence>MPVFWFVSAGSPERQNTITYYFHLMRFSQGTDLNNPECTLDQNAKLEKEIMPWLLPYLVGGASVVSQ</sequence>
<dbReference type="EMBL" id="CP002623">
    <property type="protein sequence ID" value="AEI95589.1"/>
    <property type="molecule type" value="Genomic_DNA"/>
</dbReference>
<organism evidence="1 2">
    <name type="scientific">Roseobacter litoralis (strain ATCC 49566 / DSM 6996 / JCM 21268 / NBRC 15278 / OCh 149)</name>
    <dbReference type="NCBI Taxonomy" id="391595"/>
    <lineage>
        <taxon>Bacteria</taxon>
        <taxon>Pseudomonadati</taxon>
        <taxon>Pseudomonadota</taxon>
        <taxon>Alphaproteobacteria</taxon>
        <taxon>Rhodobacterales</taxon>
        <taxon>Roseobacteraceae</taxon>
        <taxon>Roseobacter</taxon>
    </lineage>
</organism>
<protein>
    <submittedName>
        <fullName evidence="1">Uncharacterized protein</fullName>
    </submittedName>
</protein>
<dbReference type="KEGG" id="rli:RLO149_c036670"/>
<dbReference type="HOGENOM" id="CLU_2809775_0_0_5"/>
<dbReference type="AlphaFoldDB" id="F7ZBK7"/>
<evidence type="ECO:0000313" key="2">
    <source>
        <dbReference type="Proteomes" id="UP000001353"/>
    </source>
</evidence>
<name>F7ZBK7_ROSLO</name>